<protein>
    <submittedName>
        <fullName evidence="3">Uncharacterized protein</fullName>
    </submittedName>
</protein>
<evidence type="ECO:0000256" key="1">
    <source>
        <dbReference type="SAM" id="Coils"/>
    </source>
</evidence>
<feature type="region of interest" description="Disordered" evidence="2">
    <location>
        <begin position="38"/>
        <end position="64"/>
    </location>
</feature>
<reference evidence="3" key="1">
    <citation type="journal article" date="2020" name="J Insects Food Feed">
        <title>The yellow mealworm (Tenebrio molitor) genome: a resource for the emerging insects as food and feed industry.</title>
        <authorList>
            <person name="Eriksson T."/>
            <person name="Andere A."/>
            <person name="Kelstrup H."/>
            <person name="Emery V."/>
            <person name="Picard C."/>
        </authorList>
    </citation>
    <scope>NUCLEOTIDE SEQUENCE</scope>
    <source>
        <strain evidence="3">Stoneville</strain>
        <tissue evidence="3">Whole head</tissue>
    </source>
</reference>
<keyword evidence="1" id="KW-0175">Coiled coil</keyword>
<evidence type="ECO:0000313" key="3">
    <source>
        <dbReference type="EMBL" id="KAH0816927.1"/>
    </source>
</evidence>
<proteinExistence type="predicted"/>
<dbReference type="AlphaFoldDB" id="A0A8J6HMC8"/>
<evidence type="ECO:0000256" key="2">
    <source>
        <dbReference type="SAM" id="MobiDB-lite"/>
    </source>
</evidence>
<dbReference type="Proteomes" id="UP000719412">
    <property type="component" value="Unassembled WGS sequence"/>
</dbReference>
<feature type="coiled-coil region" evidence="1">
    <location>
        <begin position="138"/>
        <end position="165"/>
    </location>
</feature>
<keyword evidence="4" id="KW-1185">Reference proteome</keyword>
<dbReference type="EMBL" id="JABDTM020020708">
    <property type="protein sequence ID" value="KAH0816927.1"/>
    <property type="molecule type" value="Genomic_DNA"/>
</dbReference>
<comment type="caution">
    <text evidence="3">The sequence shown here is derived from an EMBL/GenBank/DDBJ whole genome shotgun (WGS) entry which is preliminary data.</text>
</comment>
<name>A0A8J6HMC8_TENMO</name>
<feature type="compositionally biased region" description="Polar residues" evidence="2">
    <location>
        <begin position="43"/>
        <end position="52"/>
    </location>
</feature>
<feature type="region of interest" description="Disordered" evidence="2">
    <location>
        <begin position="279"/>
        <end position="309"/>
    </location>
</feature>
<gene>
    <name evidence="3" type="ORF">GEV33_005864</name>
</gene>
<organism evidence="3 4">
    <name type="scientific">Tenebrio molitor</name>
    <name type="common">Yellow mealworm beetle</name>
    <dbReference type="NCBI Taxonomy" id="7067"/>
    <lineage>
        <taxon>Eukaryota</taxon>
        <taxon>Metazoa</taxon>
        <taxon>Ecdysozoa</taxon>
        <taxon>Arthropoda</taxon>
        <taxon>Hexapoda</taxon>
        <taxon>Insecta</taxon>
        <taxon>Pterygota</taxon>
        <taxon>Neoptera</taxon>
        <taxon>Endopterygota</taxon>
        <taxon>Coleoptera</taxon>
        <taxon>Polyphaga</taxon>
        <taxon>Cucujiformia</taxon>
        <taxon>Tenebrionidae</taxon>
        <taxon>Tenebrio</taxon>
    </lineage>
</organism>
<reference evidence="3" key="2">
    <citation type="submission" date="2021-08" db="EMBL/GenBank/DDBJ databases">
        <authorList>
            <person name="Eriksson T."/>
        </authorList>
    </citation>
    <scope>NUCLEOTIDE SEQUENCE</scope>
    <source>
        <strain evidence="3">Stoneville</strain>
        <tissue evidence="3">Whole head</tissue>
    </source>
</reference>
<sequence>MEENREKALLLGDEGYGRARCTCTSHLNLWSLLTSSEEDSSMAIETSDTQQSRRPRHNPENNNPIMASYRYQKALSDTELASLLEEETIIHEFDNILDSDDDSDHVFEEEELDDVIEGNVEARNATMENSNVDTVASLSEENRKIIVLERQLLEHKHKLEVLNDEHKHKLEVLKLNDEHKLQVTVLKLNDEIEMLKLKHALDILQVEQSFTNWEAMRHINALNIRSFIYEFESKHFTEFGHLKTRREKYSALAKKNSILKKGSSVASWLSETVLRGRGPGASGFESHPRGRIFSKEGTSAGPWMKSDTLSTTTARSARVRVPSGKGAHGCISVVYVCECEVEWAWVAGESAPEPRRTT</sequence>
<accession>A0A8J6HMC8</accession>
<evidence type="ECO:0000313" key="4">
    <source>
        <dbReference type="Proteomes" id="UP000719412"/>
    </source>
</evidence>